<dbReference type="Ensembl" id="ENSHHUT00000008461.1">
    <property type="protein sequence ID" value="ENSHHUP00000008213.1"/>
    <property type="gene ID" value="ENSHHUG00000005009.1"/>
</dbReference>
<dbReference type="AlphaFoldDB" id="A0A4W5JTC8"/>
<dbReference type="FunFam" id="3.40.50.720:FF:000616">
    <property type="entry name" value="D-3-phosphoglycerate dehydrogenase 2 chloroplastic"/>
    <property type="match status" value="1"/>
</dbReference>
<dbReference type="InterPro" id="IPR036291">
    <property type="entry name" value="NAD(P)-bd_dom_sf"/>
</dbReference>
<evidence type="ECO:0000256" key="8">
    <source>
        <dbReference type="ARBA" id="ARBA00023027"/>
    </source>
</evidence>
<dbReference type="GeneTree" id="ENSGT00940000159106"/>
<dbReference type="InterPro" id="IPR029752">
    <property type="entry name" value="D-isomer_DH_CS1"/>
</dbReference>
<dbReference type="PANTHER" id="PTHR42938">
    <property type="entry name" value="FORMATE DEHYDROGENASE 1"/>
    <property type="match status" value="1"/>
</dbReference>
<evidence type="ECO:0000256" key="9">
    <source>
        <dbReference type="ARBA" id="ARBA00048731"/>
    </source>
</evidence>
<comment type="pathway">
    <text evidence="1">Amino-acid biosynthesis; L-serine biosynthesis; L-serine from 3-phospho-D-glycerate: step 1/3.</text>
</comment>
<evidence type="ECO:0000256" key="4">
    <source>
        <dbReference type="ARBA" id="ARBA00013143"/>
    </source>
</evidence>
<evidence type="ECO:0000256" key="1">
    <source>
        <dbReference type="ARBA" id="ARBA00005216"/>
    </source>
</evidence>
<keyword evidence="14" id="KW-1185">Reference proteome</keyword>
<keyword evidence="6" id="KW-0007">Acetylation</keyword>
<reference evidence="13" key="2">
    <citation type="submission" date="2025-08" db="UniProtKB">
        <authorList>
            <consortium name="Ensembl"/>
        </authorList>
    </citation>
    <scope>IDENTIFICATION</scope>
</reference>
<evidence type="ECO:0000256" key="3">
    <source>
        <dbReference type="ARBA" id="ARBA00011881"/>
    </source>
</evidence>
<dbReference type="GO" id="GO:0004617">
    <property type="term" value="F:phosphoglycerate dehydrogenase activity"/>
    <property type="evidence" value="ECO:0007669"/>
    <property type="project" value="UniProtKB-EC"/>
</dbReference>
<dbReference type="FunFam" id="3.40.50.720:FF:000021">
    <property type="entry name" value="D-3-phosphoglycerate dehydrogenase"/>
    <property type="match status" value="1"/>
</dbReference>
<evidence type="ECO:0000313" key="14">
    <source>
        <dbReference type="Proteomes" id="UP000314982"/>
    </source>
</evidence>
<dbReference type="GO" id="GO:0051287">
    <property type="term" value="F:NAD binding"/>
    <property type="evidence" value="ECO:0007669"/>
    <property type="project" value="InterPro"/>
</dbReference>
<keyword evidence="8" id="KW-0520">NAD</keyword>
<comment type="similarity">
    <text evidence="2 10">Belongs to the D-isomer specific 2-hydroxyacid dehydrogenase family.</text>
</comment>
<evidence type="ECO:0000313" key="13">
    <source>
        <dbReference type="Ensembl" id="ENSHHUP00000008213.1"/>
    </source>
</evidence>
<dbReference type="Pfam" id="PF02826">
    <property type="entry name" value="2-Hacid_dh_C"/>
    <property type="match status" value="1"/>
</dbReference>
<keyword evidence="5" id="KW-0597">Phosphoprotein</keyword>
<feature type="domain" description="D-isomer specific 2-hydroxyacid dehydrogenase catalytic" evidence="11">
    <location>
        <begin position="9"/>
        <end position="316"/>
    </location>
</feature>
<dbReference type="Gene3D" id="3.40.50.720">
    <property type="entry name" value="NAD(P)-binding Rossmann-like Domain"/>
    <property type="match status" value="2"/>
</dbReference>
<dbReference type="Pfam" id="PF00389">
    <property type="entry name" value="2-Hacid_dh"/>
    <property type="match status" value="1"/>
</dbReference>
<feature type="domain" description="D-isomer specific 2-hydroxyacid dehydrogenase NAD-binding" evidence="12">
    <location>
        <begin position="112"/>
        <end position="285"/>
    </location>
</feature>
<evidence type="ECO:0000256" key="6">
    <source>
        <dbReference type="ARBA" id="ARBA00022990"/>
    </source>
</evidence>
<evidence type="ECO:0000259" key="12">
    <source>
        <dbReference type="Pfam" id="PF02826"/>
    </source>
</evidence>
<name>A0A4W5JTC8_9TELE</name>
<evidence type="ECO:0000256" key="2">
    <source>
        <dbReference type="ARBA" id="ARBA00005854"/>
    </source>
</evidence>
<evidence type="ECO:0000259" key="11">
    <source>
        <dbReference type="Pfam" id="PF00389"/>
    </source>
</evidence>
<reference evidence="14" key="1">
    <citation type="submission" date="2018-06" db="EMBL/GenBank/DDBJ databases">
        <title>Genome assembly of Danube salmon.</title>
        <authorList>
            <person name="Macqueen D.J."/>
            <person name="Gundappa M.K."/>
        </authorList>
    </citation>
    <scope>NUCLEOTIDE SEQUENCE [LARGE SCALE GENOMIC DNA]</scope>
</reference>
<comment type="catalytic activity">
    <reaction evidence="9">
        <text>(2R)-3-phosphoglycerate + NAD(+) = 3-phosphooxypyruvate + NADH + H(+)</text>
        <dbReference type="Rhea" id="RHEA:12641"/>
        <dbReference type="ChEBI" id="CHEBI:15378"/>
        <dbReference type="ChEBI" id="CHEBI:18110"/>
        <dbReference type="ChEBI" id="CHEBI:57540"/>
        <dbReference type="ChEBI" id="CHEBI:57945"/>
        <dbReference type="ChEBI" id="CHEBI:58272"/>
        <dbReference type="EC" id="1.1.1.95"/>
    </reaction>
</comment>
<comment type="subunit">
    <text evidence="3">Homotetramer.</text>
</comment>
<reference evidence="13" key="3">
    <citation type="submission" date="2025-09" db="UniProtKB">
        <authorList>
            <consortium name="Ensembl"/>
        </authorList>
    </citation>
    <scope>IDENTIFICATION</scope>
</reference>
<keyword evidence="7 10" id="KW-0560">Oxidoreductase</keyword>
<dbReference type="PANTHER" id="PTHR42938:SF22">
    <property type="entry name" value="D-3-PHOSPHOGLYCERATE DEHYDROGENASE"/>
    <property type="match status" value="1"/>
</dbReference>
<protein>
    <recommendedName>
        <fullName evidence="4">phosphoglycerate dehydrogenase</fullName>
        <ecNumber evidence="4">1.1.1.95</ecNumber>
    </recommendedName>
</protein>
<proteinExistence type="inferred from homology"/>
<evidence type="ECO:0000256" key="5">
    <source>
        <dbReference type="ARBA" id="ARBA00022553"/>
    </source>
</evidence>
<evidence type="ECO:0000256" key="7">
    <source>
        <dbReference type="ARBA" id="ARBA00023002"/>
    </source>
</evidence>
<accession>A0A4W5JTC8</accession>
<dbReference type="CDD" id="cd12173">
    <property type="entry name" value="PGDH_4"/>
    <property type="match status" value="1"/>
</dbReference>
<dbReference type="SUPFAM" id="SSF51735">
    <property type="entry name" value="NAD(P)-binding Rossmann-fold domains"/>
    <property type="match status" value="1"/>
</dbReference>
<dbReference type="EC" id="1.1.1.95" evidence="4"/>
<dbReference type="InterPro" id="IPR006139">
    <property type="entry name" value="D-isomer_2_OHA_DH_cat_dom"/>
</dbReference>
<dbReference type="Proteomes" id="UP000314982">
    <property type="component" value="Unassembled WGS sequence"/>
</dbReference>
<dbReference type="PROSITE" id="PS00065">
    <property type="entry name" value="D_2_HYDROXYACID_DH_1"/>
    <property type="match status" value="1"/>
</dbReference>
<sequence>MAPISIKRILISESVDPCCKKILQENGIQVTEKQNMSTDDLIAEIKDYDGLVVRSGTKVTADVINAAGNLKIIGRAGTGVDNVDVDAATIKGIIVMNTPSGNTISAAELTCTLLMSLSRHVPQAAMSMKAGNWDRKKFMGAEMYGKILGIVGLGRIGKEVATRMQSFGMKTIGYDPITPPEVTATWGVEQMSLEQLWPKCDYITVHTPLMPSTAGLLNDTSFAKCKKGVKVVNCARGGIIDEDALLRALESRQCGGAGLDVFVEEPPKNRALVNHPNVISCPHLGASTKEAQARCGQDIALQIVDMVMGKSLVGAVTRNHNEGLTQGACEVEIFVNGSSYRATGSVQGGVPVLLELNRSVFRQPVSLTGNLLFFKAVASPPLLPSVTGLLAKAGVEMESFSAPAARIGDQWYCVGLSSLLGDLGALQPLVKAAAQVSV</sequence>
<dbReference type="InterPro" id="IPR006140">
    <property type="entry name" value="D-isomer_DH_NAD-bd"/>
</dbReference>
<evidence type="ECO:0000256" key="10">
    <source>
        <dbReference type="RuleBase" id="RU003719"/>
    </source>
</evidence>
<organism evidence="13 14">
    <name type="scientific">Hucho hucho</name>
    <name type="common">huchen</name>
    <dbReference type="NCBI Taxonomy" id="62062"/>
    <lineage>
        <taxon>Eukaryota</taxon>
        <taxon>Metazoa</taxon>
        <taxon>Chordata</taxon>
        <taxon>Craniata</taxon>
        <taxon>Vertebrata</taxon>
        <taxon>Euteleostomi</taxon>
        <taxon>Actinopterygii</taxon>
        <taxon>Neopterygii</taxon>
        <taxon>Teleostei</taxon>
        <taxon>Protacanthopterygii</taxon>
        <taxon>Salmoniformes</taxon>
        <taxon>Salmonidae</taxon>
        <taxon>Salmoninae</taxon>
        <taxon>Hucho</taxon>
    </lineage>
</organism>
<dbReference type="SUPFAM" id="SSF52283">
    <property type="entry name" value="Formate/glycerate dehydrogenase catalytic domain-like"/>
    <property type="match status" value="1"/>
</dbReference>